<evidence type="ECO:0008006" key="9">
    <source>
        <dbReference type="Google" id="ProtNLM"/>
    </source>
</evidence>
<proteinExistence type="predicted"/>
<comment type="subcellular location">
    <subcellularLocation>
        <location evidence="1">Endoplasmic reticulum</location>
    </subcellularLocation>
    <subcellularLocation>
        <location evidence="2">Membrane</location>
    </subcellularLocation>
</comment>
<evidence type="ECO:0000259" key="5">
    <source>
        <dbReference type="Pfam" id="PF07819"/>
    </source>
</evidence>
<evidence type="ECO:0000313" key="8">
    <source>
        <dbReference type="Proteomes" id="UP001171606"/>
    </source>
</evidence>
<dbReference type="InterPro" id="IPR052374">
    <property type="entry name" value="SERAC1"/>
</dbReference>
<dbReference type="RefSeq" id="WP_301757455.1">
    <property type="nucleotide sequence ID" value="NZ_JAUJSQ010000022.1"/>
</dbReference>
<dbReference type="PANTHER" id="PTHR48182:SF2">
    <property type="entry name" value="PROTEIN SERAC1"/>
    <property type="match status" value="1"/>
</dbReference>
<evidence type="ECO:0000256" key="3">
    <source>
        <dbReference type="ARBA" id="ARBA00022824"/>
    </source>
</evidence>
<keyword evidence="3" id="KW-0256">Endoplasmic reticulum</keyword>
<feature type="domain" description="ABC-three component systems C-terminal" evidence="6">
    <location>
        <begin position="268"/>
        <end position="394"/>
    </location>
</feature>
<evidence type="ECO:0000256" key="4">
    <source>
        <dbReference type="ARBA" id="ARBA00023136"/>
    </source>
</evidence>
<organism evidence="7 8">
    <name type="scientific">Burkholderia metallica</name>
    <dbReference type="NCBI Taxonomy" id="488729"/>
    <lineage>
        <taxon>Bacteria</taxon>
        <taxon>Pseudomonadati</taxon>
        <taxon>Pseudomonadota</taxon>
        <taxon>Betaproteobacteria</taxon>
        <taxon>Burkholderiales</taxon>
        <taxon>Burkholderiaceae</taxon>
        <taxon>Burkholderia</taxon>
        <taxon>Burkholderia cepacia complex</taxon>
    </lineage>
</organism>
<dbReference type="Proteomes" id="UP001171606">
    <property type="component" value="Unassembled WGS sequence"/>
</dbReference>
<evidence type="ECO:0000259" key="6">
    <source>
        <dbReference type="Pfam" id="PF20284"/>
    </source>
</evidence>
<reference evidence="7" key="1">
    <citation type="submission" date="2023-07" db="EMBL/GenBank/DDBJ databases">
        <title>A collection of bacterial strains from the Burkholderia cepacia Research Laboratory and Repository.</title>
        <authorList>
            <person name="Lipuma J."/>
            <person name="Spilker T."/>
            <person name="Caverly L."/>
        </authorList>
    </citation>
    <scope>NUCLEOTIDE SEQUENCE</scope>
    <source>
        <strain evidence="7">AU42020</strain>
    </source>
</reference>
<accession>A0ABT8PLZ4</accession>
<evidence type="ECO:0000313" key="7">
    <source>
        <dbReference type="EMBL" id="MDN7936176.1"/>
    </source>
</evidence>
<evidence type="ECO:0000256" key="2">
    <source>
        <dbReference type="ARBA" id="ARBA00004370"/>
    </source>
</evidence>
<dbReference type="Pfam" id="PF20284">
    <property type="entry name" value="CTD8"/>
    <property type="match status" value="1"/>
</dbReference>
<dbReference type="EMBL" id="JAUJSQ010000022">
    <property type="protein sequence ID" value="MDN7936176.1"/>
    <property type="molecule type" value="Genomic_DNA"/>
</dbReference>
<dbReference type="InterPro" id="IPR029058">
    <property type="entry name" value="AB_hydrolase_fold"/>
</dbReference>
<dbReference type="InterPro" id="IPR012908">
    <property type="entry name" value="PGAP1-ab_dom-like"/>
</dbReference>
<dbReference type="SUPFAM" id="SSF53474">
    <property type="entry name" value="alpha/beta-Hydrolases"/>
    <property type="match status" value="1"/>
</dbReference>
<keyword evidence="8" id="KW-1185">Reference proteome</keyword>
<dbReference type="Pfam" id="PF07819">
    <property type="entry name" value="PGAP1"/>
    <property type="match status" value="1"/>
</dbReference>
<feature type="domain" description="GPI inositol-deacylase PGAP1-like alpha/beta" evidence="5">
    <location>
        <begin position="91"/>
        <end position="171"/>
    </location>
</feature>
<protein>
    <recommendedName>
        <fullName evidence="9">PGAP1-like protein</fullName>
    </recommendedName>
</protein>
<keyword evidence="4" id="KW-0472">Membrane</keyword>
<name>A0ABT8PLZ4_9BURK</name>
<dbReference type="InterPro" id="IPR046912">
    <property type="entry name" value="ABC-3C_CTD8"/>
</dbReference>
<evidence type="ECO:0000256" key="1">
    <source>
        <dbReference type="ARBA" id="ARBA00004240"/>
    </source>
</evidence>
<sequence>MIEFIKKNNRDTVILFVHGFTGGKETWKNAEHGYFFDQLSQFPSISENFDIATFEYFTKLSSLFVEINSTIGRLKSLFTKIQPKSKKNVSIEEISALLGSQIRFALAAYDNIIVVAHSMGGLVTKACILNDLRQGQASKIKLLLSLAVPHLGANLATYGKLLSNNKQINDLAPLSELCPTMNNEWVKYNSKPAIKYFYGSYDDIVTKESAIGTDNLPQDTIACDDDHLSICKPGGASSIAITAAKQFLDDFVKQRELEAGLTAKRLVDPSQYKDETFVLKLMLADVHNATVKHSKEHFLNAEYARKLFSSTADQEKLRLLYDRIRTLYQNCYESFVSGKGGDSTLLVNEVHQKIVSEDANYLKTALPMLQGLHKMGMLHQIANDLQNDVWWSEDQSIEALEALKVELEKDR</sequence>
<dbReference type="Gene3D" id="3.40.50.1820">
    <property type="entry name" value="alpha/beta hydrolase"/>
    <property type="match status" value="1"/>
</dbReference>
<comment type="caution">
    <text evidence="7">The sequence shown here is derived from an EMBL/GenBank/DDBJ whole genome shotgun (WGS) entry which is preliminary data.</text>
</comment>
<dbReference type="PANTHER" id="PTHR48182">
    <property type="entry name" value="PROTEIN SERAC1"/>
    <property type="match status" value="1"/>
</dbReference>
<gene>
    <name evidence="7" type="ORF">QZM52_33385</name>
</gene>